<proteinExistence type="inferred from homology"/>
<dbReference type="GO" id="GO:0004523">
    <property type="term" value="F:RNA-DNA hybrid ribonuclease activity"/>
    <property type="evidence" value="ECO:0007669"/>
    <property type="project" value="UniProtKB-EC"/>
</dbReference>
<dbReference type="EC" id="3.1.26.4" evidence="2"/>
<sequence length="409" mass="44796">MLVEGVEQPFLVDTGATCSTIRHCPPQKVSPKHIMVMGFSGERQKLPITEPLHTAIGNQRVHHPYVVSPTVPMNLLGRDLLIKLGVSILCCADGIILTFPDGHQMTCSEGGQGHGQYMLSPTSDTPYADIYWAMLSPEGPGLVQCAPLTFELKPSAPVWIPQYACSREKQLGIADTVRGLIDAGVLEPSRSQWNTPILPVLKADTGKYRMVHDLRAINGLIVDITLTVPNPHVALADIGPQHHWYTVLDLSNAFFCLPLAEHLRDIFSFTYMGRSMRYTRLPQGFKLSPGLFNKVLKASLADCTLPPDTVLVQYVDDLLIAAPTAVACLQATKDVLTTLAREGYKVSRKKIQVCRREVTFLGRILSASGVGTESSIRSSRGHRRGSENARGRKDAGRTVSTKSRGESPH</sequence>
<feature type="region of interest" description="Disordered" evidence="4">
    <location>
        <begin position="372"/>
        <end position="409"/>
    </location>
</feature>
<dbReference type="Pfam" id="PF00077">
    <property type="entry name" value="RVP"/>
    <property type="match status" value="1"/>
</dbReference>
<dbReference type="SUPFAM" id="SSF56672">
    <property type="entry name" value="DNA/RNA polymerases"/>
    <property type="match status" value="1"/>
</dbReference>
<evidence type="ECO:0000256" key="2">
    <source>
        <dbReference type="ARBA" id="ARBA00012180"/>
    </source>
</evidence>
<dbReference type="Ensembl" id="ENSSLUT00000042938.1">
    <property type="protein sequence ID" value="ENSSLUP00000041616.1"/>
    <property type="gene ID" value="ENSSLUG00000018492.1"/>
</dbReference>
<keyword evidence="3" id="KW-0378">Hydrolase</keyword>
<dbReference type="Gene3D" id="3.30.70.270">
    <property type="match status" value="1"/>
</dbReference>
<evidence type="ECO:0000256" key="1">
    <source>
        <dbReference type="ARBA" id="ARBA00010879"/>
    </source>
</evidence>
<evidence type="ECO:0000259" key="5">
    <source>
        <dbReference type="PROSITE" id="PS50175"/>
    </source>
</evidence>
<organism evidence="7 8">
    <name type="scientific">Sander lucioperca</name>
    <name type="common">Pike-perch</name>
    <name type="synonym">Perca lucioperca</name>
    <dbReference type="NCBI Taxonomy" id="283035"/>
    <lineage>
        <taxon>Eukaryota</taxon>
        <taxon>Metazoa</taxon>
        <taxon>Chordata</taxon>
        <taxon>Craniata</taxon>
        <taxon>Vertebrata</taxon>
        <taxon>Euteleostomi</taxon>
        <taxon>Actinopterygii</taxon>
        <taxon>Neopterygii</taxon>
        <taxon>Teleostei</taxon>
        <taxon>Neoteleostei</taxon>
        <taxon>Acanthomorphata</taxon>
        <taxon>Eupercaria</taxon>
        <taxon>Perciformes</taxon>
        <taxon>Percoidei</taxon>
        <taxon>Percidae</taxon>
        <taxon>Luciopercinae</taxon>
        <taxon>Sander</taxon>
    </lineage>
</organism>
<name>A0A8C9ZJU5_SANLU</name>
<dbReference type="InterPro" id="IPR043502">
    <property type="entry name" value="DNA/RNA_pol_sf"/>
</dbReference>
<dbReference type="SUPFAM" id="SSF50630">
    <property type="entry name" value="Acid proteases"/>
    <property type="match status" value="1"/>
</dbReference>
<evidence type="ECO:0000259" key="6">
    <source>
        <dbReference type="PROSITE" id="PS50878"/>
    </source>
</evidence>
<dbReference type="AlphaFoldDB" id="A0A8C9ZJU5"/>
<feature type="domain" description="Reverse transcriptase" evidence="6">
    <location>
        <begin position="182"/>
        <end position="365"/>
    </location>
</feature>
<dbReference type="PANTHER" id="PTHR33064:SF37">
    <property type="entry name" value="RIBONUCLEASE H"/>
    <property type="match status" value="1"/>
</dbReference>
<dbReference type="GO" id="GO:0004190">
    <property type="term" value="F:aspartic-type endopeptidase activity"/>
    <property type="evidence" value="ECO:0007669"/>
    <property type="project" value="InterPro"/>
</dbReference>
<dbReference type="InterPro" id="IPR018061">
    <property type="entry name" value="Retropepsins"/>
</dbReference>
<reference evidence="7" key="2">
    <citation type="submission" date="2025-09" db="UniProtKB">
        <authorList>
            <consortium name="Ensembl"/>
        </authorList>
    </citation>
    <scope>IDENTIFICATION</scope>
</reference>
<evidence type="ECO:0000313" key="7">
    <source>
        <dbReference type="Ensembl" id="ENSSLUP00000041616.1"/>
    </source>
</evidence>
<dbReference type="GeneTree" id="ENSGT00940000163417"/>
<dbReference type="InterPro" id="IPR000477">
    <property type="entry name" value="RT_dom"/>
</dbReference>
<feature type="compositionally biased region" description="Basic and acidic residues" evidence="4">
    <location>
        <begin position="384"/>
        <end position="396"/>
    </location>
</feature>
<reference evidence="7" key="1">
    <citation type="submission" date="2025-08" db="UniProtKB">
        <authorList>
            <consortium name="Ensembl"/>
        </authorList>
    </citation>
    <scope>IDENTIFICATION</scope>
</reference>
<dbReference type="Pfam" id="PF00078">
    <property type="entry name" value="RVT_1"/>
    <property type="match status" value="1"/>
</dbReference>
<dbReference type="PROSITE" id="PS50175">
    <property type="entry name" value="ASP_PROT_RETROV"/>
    <property type="match status" value="1"/>
</dbReference>
<dbReference type="InterPro" id="IPR021109">
    <property type="entry name" value="Peptidase_aspartic_dom_sf"/>
</dbReference>
<evidence type="ECO:0000313" key="8">
    <source>
        <dbReference type="Proteomes" id="UP000694568"/>
    </source>
</evidence>
<dbReference type="InterPro" id="IPR051320">
    <property type="entry name" value="Viral_Replic_Matur_Polypro"/>
</dbReference>
<dbReference type="Gene3D" id="2.40.70.10">
    <property type="entry name" value="Acid Proteases"/>
    <property type="match status" value="1"/>
</dbReference>
<accession>A0A8C9ZJU5</accession>
<evidence type="ECO:0000256" key="4">
    <source>
        <dbReference type="SAM" id="MobiDB-lite"/>
    </source>
</evidence>
<dbReference type="InterPro" id="IPR043128">
    <property type="entry name" value="Rev_trsase/Diguanyl_cyclase"/>
</dbReference>
<protein>
    <recommendedName>
        <fullName evidence="2">ribonuclease H</fullName>
        <ecNumber evidence="2">3.1.26.4</ecNumber>
    </recommendedName>
</protein>
<evidence type="ECO:0000256" key="3">
    <source>
        <dbReference type="ARBA" id="ARBA00022801"/>
    </source>
</evidence>
<feature type="domain" description="Peptidase A2" evidence="5">
    <location>
        <begin position="8"/>
        <end position="80"/>
    </location>
</feature>
<dbReference type="PROSITE" id="PS50878">
    <property type="entry name" value="RT_POL"/>
    <property type="match status" value="1"/>
</dbReference>
<dbReference type="PANTHER" id="PTHR33064">
    <property type="entry name" value="POL PROTEIN"/>
    <property type="match status" value="1"/>
</dbReference>
<comment type="similarity">
    <text evidence="1">Belongs to the beta type-B retroviral polymerase family. HERV class-II K(HML-2) pol subfamily.</text>
</comment>
<dbReference type="Proteomes" id="UP000694568">
    <property type="component" value="Unplaced"/>
</dbReference>
<keyword evidence="8" id="KW-1185">Reference proteome</keyword>
<dbReference type="Gene3D" id="3.10.10.10">
    <property type="entry name" value="HIV Type 1 Reverse Transcriptase, subunit A, domain 1"/>
    <property type="match status" value="1"/>
</dbReference>
<dbReference type="GO" id="GO:0006508">
    <property type="term" value="P:proteolysis"/>
    <property type="evidence" value="ECO:0007669"/>
    <property type="project" value="InterPro"/>
</dbReference>
<dbReference type="InterPro" id="IPR001995">
    <property type="entry name" value="Peptidase_A2_cat"/>
</dbReference>